<keyword evidence="7" id="KW-1185">Reference proteome</keyword>
<feature type="modified residue" description="N6-(pyridoxal phosphate)lysine" evidence="4">
    <location>
        <position position="181"/>
    </location>
</feature>
<dbReference type="Proteomes" id="UP000094313">
    <property type="component" value="Chromosome"/>
</dbReference>
<dbReference type="PANTHER" id="PTHR30244">
    <property type="entry name" value="TRANSAMINASE"/>
    <property type="match status" value="1"/>
</dbReference>
<evidence type="ECO:0000313" key="7">
    <source>
        <dbReference type="Proteomes" id="UP000094313"/>
    </source>
</evidence>
<name>A0A1D7QB70_9SPHI</name>
<keyword evidence="6" id="KW-0808">Transferase</keyword>
<evidence type="ECO:0000256" key="1">
    <source>
        <dbReference type="ARBA" id="ARBA00022898"/>
    </source>
</evidence>
<dbReference type="InterPro" id="IPR015421">
    <property type="entry name" value="PyrdxlP-dep_Trfase_major"/>
</dbReference>
<dbReference type="EMBL" id="CP017141">
    <property type="protein sequence ID" value="AOM75932.1"/>
    <property type="molecule type" value="Genomic_DNA"/>
</dbReference>
<evidence type="ECO:0000256" key="5">
    <source>
        <dbReference type="RuleBase" id="RU004508"/>
    </source>
</evidence>
<protein>
    <submittedName>
        <fullName evidence="6">Aminotransferase DegT</fullName>
    </submittedName>
</protein>
<dbReference type="OrthoDB" id="9810913at2"/>
<dbReference type="Gene3D" id="3.40.640.10">
    <property type="entry name" value="Type I PLP-dependent aspartate aminotransferase-like (Major domain)"/>
    <property type="match status" value="1"/>
</dbReference>
<dbReference type="PANTHER" id="PTHR30244:SF9">
    <property type="entry name" value="PROTEIN RV3402C"/>
    <property type="match status" value="1"/>
</dbReference>
<dbReference type="GO" id="GO:0008483">
    <property type="term" value="F:transaminase activity"/>
    <property type="evidence" value="ECO:0007669"/>
    <property type="project" value="UniProtKB-KW"/>
</dbReference>
<gene>
    <name evidence="6" type="ORF">BFS30_01345</name>
</gene>
<dbReference type="AlphaFoldDB" id="A0A1D7QB70"/>
<organism evidence="6 7">
    <name type="scientific">Pedobacter steynii</name>
    <dbReference type="NCBI Taxonomy" id="430522"/>
    <lineage>
        <taxon>Bacteria</taxon>
        <taxon>Pseudomonadati</taxon>
        <taxon>Bacteroidota</taxon>
        <taxon>Sphingobacteriia</taxon>
        <taxon>Sphingobacteriales</taxon>
        <taxon>Sphingobacteriaceae</taxon>
        <taxon>Pedobacter</taxon>
    </lineage>
</organism>
<evidence type="ECO:0000256" key="2">
    <source>
        <dbReference type="ARBA" id="ARBA00037999"/>
    </source>
</evidence>
<dbReference type="PIRSF" id="PIRSF000390">
    <property type="entry name" value="PLP_StrS"/>
    <property type="match status" value="1"/>
</dbReference>
<dbReference type="Pfam" id="PF01041">
    <property type="entry name" value="DegT_DnrJ_EryC1"/>
    <property type="match status" value="1"/>
</dbReference>
<dbReference type="InterPro" id="IPR015424">
    <property type="entry name" value="PyrdxlP-dep_Trfase"/>
</dbReference>
<dbReference type="RefSeq" id="WP_069377629.1">
    <property type="nucleotide sequence ID" value="NZ_CP017141.1"/>
</dbReference>
<dbReference type="CDD" id="cd00616">
    <property type="entry name" value="AHBA_syn"/>
    <property type="match status" value="1"/>
</dbReference>
<proteinExistence type="inferred from homology"/>
<dbReference type="InterPro" id="IPR000653">
    <property type="entry name" value="DegT/StrS_aminotransferase"/>
</dbReference>
<dbReference type="GO" id="GO:0000271">
    <property type="term" value="P:polysaccharide biosynthetic process"/>
    <property type="evidence" value="ECO:0007669"/>
    <property type="project" value="TreeGrafter"/>
</dbReference>
<dbReference type="GO" id="GO:0030170">
    <property type="term" value="F:pyridoxal phosphate binding"/>
    <property type="evidence" value="ECO:0007669"/>
    <property type="project" value="TreeGrafter"/>
</dbReference>
<evidence type="ECO:0000313" key="6">
    <source>
        <dbReference type="EMBL" id="AOM75932.1"/>
    </source>
</evidence>
<dbReference type="SUPFAM" id="SSF53383">
    <property type="entry name" value="PLP-dependent transferases"/>
    <property type="match status" value="1"/>
</dbReference>
<evidence type="ECO:0000256" key="4">
    <source>
        <dbReference type="PIRSR" id="PIRSR000390-2"/>
    </source>
</evidence>
<accession>A0A1D7QB70</accession>
<comment type="similarity">
    <text evidence="2 5">Belongs to the DegT/DnrJ/EryC1 family.</text>
</comment>
<reference evidence="6 7" key="1">
    <citation type="submission" date="2016-08" db="EMBL/GenBank/DDBJ databases">
        <authorList>
            <person name="Seilhamer J.J."/>
        </authorList>
    </citation>
    <scope>NUCLEOTIDE SEQUENCE [LARGE SCALE GENOMIC DNA]</scope>
    <source>
        <strain evidence="6 7">DX4</strain>
    </source>
</reference>
<feature type="active site" description="Proton acceptor" evidence="3">
    <location>
        <position position="181"/>
    </location>
</feature>
<keyword evidence="1 4" id="KW-0663">Pyridoxal phosphate</keyword>
<sequence length="383" mass="43156">MIPVTKPFLPGIQEFESYMSSIWERQWLTNNGPLVNELELKLKNYLNIRHLLYVANGTMALQIAIKALDLKGEIITTPFSFVATTNSIVWEGCTPVFVDIDEETFNIDPAKIEQAITPKTSAILATHVYGNPCDIEAIQKIADAHSLKVIFDAAHCFGTKYKNKSVFEYGDISTTSFHATKLFHTIEGGAVFTKCPELLKKMALMRNFGYNGPDEFAELGINGKNCEFHAAMGLCNLKQVDDILDKRRLLSFYYWKALSPLKAKYPKLNADLDYNYAYFPVLFDSAALMLSCLKALENEKIYCRRYFYPPLSSLPFVDPVSMPVCESVASRILCLPLYHTLTSSDLDLITRIILRVQNYGQPLQTETMDSTPIEILHPASVGI</sequence>
<evidence type="ECO:0000256" key="3">
    <source>
        <dbReference type="PIRSR" id="PIRSR000390-1"/>
    </source>
</evidence>
<keyword evidence="6" id="KW-0032">Aminotransferase</keyword>
<dbReference type="KEGG" id="psty:BFS30_01345"/>